<gene>
    <name evidence="7" type="ORF">ACI43T_05460</name>
</gene>
<keyword evidence="8" id="KW-1185">Reference proteome</keyword>
<feature type="signal peptide" evidence="5">
    <location>
        <begin position="1"/>
        <end position="24"/>
    </location>
</feature>
<organism evidence="7 8">
    <name type="scientific">Neisseria oralis</name>
    <dbReference type="NCBI Taxonomy" id="1107316"/>
    <lineage>
        <taxon>Bacteria</taxon>
        <taxon>Pseudomonadati</taxon>
        <taxon>Pseudomonadota</taxon>
        <taxon>Betaproteobacteria</taxon>
        <taxon>Neisseriales</taxon>
        <taxon>Neisseriaceae</taxon>
        <taxon>Neisseria</taxon>
    </lineage>
</organism>
<dbReference type="Pfam" id="PF03544">
    <property type="entry name" value="TonB_C"/>
    <property type="match status" value="1"/>
</dbReference>
<dbReference type="SUPFAM" id="SSF74653">
    <property type="entry name" value="TolA/TonB C-terminal domain"/>
    <property type="match status" value="1"/>
</dbReference>
<dbReference type="EMBL" id="JBJGEB010000004">
    <property type="protein sequence ID" value="MFK7641946.1"/>
    <property type="molecule type" value="Genomic_DNA"/>
</dbReference>
<evidence type="ECO:0000256" key="2">
    <source>
        <dbReference type="ARBA" id="ARBA00022692"/>
    </source>
</evidence>
<evidence type="ECO:0000259" key="6">
    <source>
        <dbReference type="PROSITE" id="PS52015"/>
    </source>
</evidence>
<comment type="subcellular location">
    <subcellularLocation>
        <location evidence="1">Membrane</location>
        <topology evidence="1">Single-pass membrane protein</topology>
    </subcellularLocation>
</comment>
<keyword evidence="4" id="KW-0472">Membrane</keyword>
<keyword evidence="3" id="KW-1133">Transmembrane helix</keyword>
<accession>A0ABW8Q350</accession>
<sequence>MNIRRTLTALAAFAVLAASQSVMANGISFYQKASEAQAPITGKVAMRLTIGTDGDISNVRVVRSSGSLSIDNSAVQWLEAQKMTPVFVNGQAQEFSLVKEIKFSETGKINQASLK</sequence>
<dbReference type="InterPro" id="IPR037682">
    <property type="entry name" value="TonB_C"/>
</dbReference>
<dbReference type="PROSITE" id="PS52015">
    <property type="entry name" value="TONB_CTD"/>
    <property type="match status" value="1"/>
</dbReference>
<protein>
    <submittedName>
        <fullName evidence="7">Energy transducer TonB</fullName>
    </submittedName>
</protein>
<evidence type="ECO:0000256" key="3">
    <source>
        <dbReference type="ARBA" id="ARBA00022989"/>
    </source>
</evidence>
<dbReference type="Proteomes" id="UP001621964">
    <property type="component" value="Unassembled WGS sequence"/>
</dbReference>
<dbReference type="Gene3D" id="3.30.1150.10">
    <property type="match status" value="1"/>
</dbReference>
<reference evidence="7 8" key="1">
    <citation type="submission" date="2024-11" db="EMBL/GenBank/DDBJ databases">
        <authorList>
            <person name="Mikucki A.G."/>
            <person name="Kahler C.M."/>
        </authorList>
    </citation>
    <scope>NUCLEOTIDE SEQUENCE [LARGE SCALE GENOMIC DNA]</scope>
    <source>
        <strain evidence="7 8">EXNM717</strain>
    </source>
</reference>
<feature type="domain" description="TonB C-terminal" evidence="6">
    <location>
        <begin position="16"/>
        <end position="110"/>
    </location>
</feature>
<name>A0ABW8Q350_9NEIS</name>
<evidence type="ECO:0000256" key="1">
    <source>
        <dbReference type="ARBA" id="ARBA00004167"/>
    </source>
</evidence>
<proteinExistence type="predicted"/>
<feature type="chain" id="PRO_5046009891" evidence="5">
    <location>
        <begin position="25"/>
        <end position="115"/>
    </location>
</feature>
<evidence type="ECO:0000256" key="5">
    <source>
        <dbReference type="SAM" id="SignalP"/>
    </source>
</evidence>
<evidence type="ECO:0000313" key="7">
    <source>
        <dbReference type="EMBL" id="MFK7641946.1"/>
    </source>
</evidence>
<keyword evidence="5" id="KW-0732">Signal</keyword>
<comment type="caution">
    <text evidence="7">The sequence shown here is derived from an EMBL/GenBank/DDBJ whole genome shotgun (WGS) entry which is preliminary data.</text>
</comment>
<dbReference type="NCBIfam" id="TIGR01352">
    <property type="entry name" value="tonB_Cterm"/>
    <property type="match status" value="1"/>
</dbReference>
<dbReference type="InterPro" id="IPR006260">
    <property type="entry name" value="TonB/TolA_C"/>
</dbReference>
<dbReference type="RefSeq" id="WP_314765391.1">
    <property type="nucleotide sequence ID" value="NZ_JBJGEB010000004.1"/>
</dbReference>
<keyword evidence="2" id="KW-0812">Transmembrane</keyword>
<evidence type="ECO:0000256" key="4">
    <source>
        <dbReference type="ARBA" id="ARBA00023136"/>
    </source>
</evidence>
<evidence type="ECO:0000313" key="8">
    <source>
        <dbReference type="Proteomes" id="UP001621964"/>
    </source>
</evidence>